<dbReference type="CDD" id="cd00038">
    <property type="entry name" value="CAP_ED"/>
    <property type="match status" value="2"/>
</dbReference>
<dbReference type="InterPro" id="IPR018490">
    <property type="entry name" value="cNMP-bd_dom_sf"/>
</dbReference>
<name>A0A0N0P8E0_LEPSE</name>
<feature type="compositionally biased region" description="Low complexity" evidence="1">
    <location>
        <begin position="832"/>
        <end position="847"/>
    </location>
</feature>
<feature type="domain" description="Cyclic nucleotide-binding" evidence="2">
    <location>
        <begin position="529"/>
        <end position="577"/>
    </location>
</feature>
<dbReference type="SMART" id="SM00100">
    <property type="entry name" value="cNMP"/>
    <property type="match status" value="2"/>
</dbReference>
<feature type="compositionally biased region" description="Polar residues" evidence="1">
    <location>
        <begin position="1968"/>
        <end position="1980"/>
    </location>
</feature>
<dbReference type="InterPro" id="IPR050397">
    <property type="entry name" value="Env_Response_Regulators"/>
</dbReference>
<dbReference type="Proteomes" id="UP000038009">
    <property type="component" value="Unassembled WGS sequence"/>
</dbReference>
<feature type="compositionally biased region" description="Basic residues" evidence="1">
    <location>
        <begin position="23"/>
        <end position="41"/>
    </location>
</feature>
<feature type="region of interest" description="Disordered" evidence="1">
    <location>
        <begin position="1255"/>
        <end position="1275"/>
    </location>
</feature>
<organism evidence="3 4">
    <name type="scientific">Leptomonas seymouri</name>
    <dbReference type="NCBI Taxonomy" id="5684"/>
    <lineage>
        <taxon>Eukaryota</taxon>
        <taxon>Discoba</taxon>
        <taxon>Euglenozoa</taxon>
        <taxon>Kinetoplastea</taxon>
        <taxon>Metakinetoplastina</taxon>
        <taxon>Trypanosomatida</taxon>
        <taxon>Trypanosomatidae</taxon>
        <taxon>Leishmaniinae</taxon>
        <taxon>Leptomonas</taxon>
    </lineage>
</organism>
<feature type="compositionally biased region" description="Acidic residues" evidence="1">
    <location>
        <begin position="2093"/>
        <end position="2102"/>
    </location>
</feature>
<keyword evidence="4" id="KW-1185">Reference proteome</keyword>
<reference evidence="3 4" key="1">
    <citation type="journal article" date="2015" name="PLoS Pathog.">
        <title>Leptomonas seymouri: Adaptations to the Dixenous Life Cycle Analyzed by Genome Sequencing, Transcriptome Profiling and Co-infection with Leishmania donovani.</title>
        <authorList>
            <person name="Kraeva N."/>
            <person name="Butenko A."/>
            <person name="Hlavacova J."/>
            <person name="Kostygov A."/>
            <person name="Myskova J."/>
            <person name="Grybchuk D."/>
            <person name="Lestinova T."/>
            <person name="Votypka J."/>
            <person name="Volf P."/>
            <person name="Opperdoes F."/>
            <person name="Flegontov P."/>
            <person name="Lukes J."/>
            <person name="Yurchenko V."/>
        </authorList>
    </citation>
    <scope>NUCLEOTIDE SEQUENCE [LARGE SCALE GENOMIC DNA]</scope>
    <source>
        <strain evidence="3 4">ATCC 30220</strain>
    </source>
</reference>
<accession>A0A0N0P8E0</accession>
<feature type="compositionally biased region" description="Low complexity" evidence="1">
    <location>
        <begin position="2031"/>
        <end position="2059"/>
    </location>
</feature>
<dbReference type="OMA" id="YVRWEDI"/>
<comment type="caution">
    <text evidence="3">The sequence shown here is derived from an EMBL/GenBank/DDBJ whole genome shotgun (WGS) entry which is preliminary data.</text>
</comment>
<feature type="region of interest" description="Disordered" evidence="1">
    <location>
        <begin position="1439"/>
        <end position="1460"/>
    </location>
</feature>
<dbReference type="VEuPathDB" id="TriTrypDB:Lsey_0016_0530"/>
<feature type="region of interest" description="Disordered" evidence="1">
    <location>
        <begin position="925"/>
        <end position="962"/>
    </location>
</feature>
<feature type="region of interest" description="Disordered" evidence="1">
    <location>
        <begin position="1217"/>
        <end position="1241"/>
    </location>
</feature>
<dbReference type="SUPFAM" id="SSF51206">
    <property type="entry name" value="cAMP-binding domain-like"/>
    <property type="match status" value="2"/>
</dbReference>
<dbReference type="GO" id="GO:0003700">
    <property type="term" value="F:DNA-binding transcription factor activity"/>
    <property type="evidence" value="ECO:0007669"/>
    <property type="project" value="TreeGrafter"/>
</dbReference>
<feature type="region of interest" description="Disordered" evidence="1">
    <location>
        <begin position="21"/>
        <end position="41"/>
    </location>
</feature>
<dbReference type="PANTHER" id="PTHR24567">
    <property type="entry name" value="CRP FAMILY TRANSCRIPTIONAL REGULATORY PROTEIN"/>
    <property type="match status" value="1"/>
</dbReference>
<evidence type="ECO:0000256" key="1">
    <source>
        <dbReference type="SAM" id="MobiDB-lite"/>
    </source>
</evidence>
<dbReference type="PANTHER" id="PTHR24567:SF26">
    <property type="entry name" value="REGULATORY PROTEIN YEIL"/>
    <property type="match status" value="1"/>
</dbReference>
<feature type="domain" description="Cyclic nucleotide-binding" evidence="2">
    <location>
        <begin position="611"/>
        <end position="678"/>
    </location>
</feature>
<feature type="compositionally biased region" description="Acidic residues" evidence="1">
    <location>
        <begin position="2007"/>
        <end position="2026"/>
    </location>
</feature>
<dbReference type="GO" id="GO:0005829">
    <property type="term" value="C:cytosol"/>
    <property type="evidence" value="ECO:0007669"/>
    <property type="project" value="TreeGrafter"/>
</dbReference>
<feature type="compositionally biased region" description="Low complexity" evidence="1">
    <location>
        <begin position="1447"/>
        <end position="1460"/>
    </location>
</feature>
<dbReference type="InterPro" id="IPR014710">
    <property type="entry name" value="RmlC-like_jellyroll"/>
</dbReference>
<evidence type="ECO:0000259" key="2">
    <source>
        <dbReference type="PROSITE" id="PS50042"/>
    </source>
</evidence>
<dbReference type="PROSITE" id="PS50042">
    <property type="entry name" value="CNMP_BINDING_3"/>
    <property type="match status" value="2"/>
</dbReference>
<dbReference type="Gene3D" id="2.60.120.10">
    <property type="entry name" value="Jelly Rolls"/>
    <property type="match status" value="2"/>
</dbReference>
<evidence type="ECO:0000313" key="4">
    <source>
        <dbReference type="Proteomes" id="UP000038009"/>
    </source>
</evidence>
<gene>
    <name evidence="3" type="ORF">ABL78_1099</name>
</gene>
<evidence type="ECO:0000313" key="3">
    <source>
        <dbReference type="EMBL" id="KPI89836.1"/>
    </source>
</evidence>
<protein>
    <recommendedName>
        <fullName evidence="2">Cyclic nucleotide-binding domain-containing protein</fullName>
    </recommendedName>
</protein>
<proteinExistence type="predicted"/>
<feature type="region of interest" description="Disordered" evidence="1">
    <location>
        <begin position="831"/>
        <end position="908"/>
    </location>
</feature>
<feature type="region of interest" description="Disordered" evidence="1">
    <location>
        <begin position="485"/>
        <end position="505"/>
    </location>
</feature>
<feature type="compositionally biased region" description="Low complexity" evidence="1">
    <location>
        <begin position="929"/>
        <end position="947"/>
    </location>
</feature>
<dbReference type="OrthoDB" id="2021138at2759"/>
<dbReference type="EMBL" id="LJSK01000016">
    <property type="protein sequence ID" value="KPI89836.1"/>
    <property type="molecule type" value="Genomic_DNA"/>
</dbReference>
<dbReference type="InterPro" id="IPR000595">
    <property type="entry name" value="cNMP-bd_dom"/>
</dbReference>
<feature type="compositionally biased region" description="Basic and acidic residues" evidence="1">
    <location>
        <begin position="1949"/>
        <end position="1962"/>
    </location>
</feature>
<feature type="region of interest" description="Disordered" evidence="1">
    <location>
        <begin position="1949"/>
        <end position="2121"/>
    </location>
</feature>
<sequence length="2121" mass="225691">MLSVSSGMGASGIAEGGAGFSAARRRRSSQSTIYHRRASSIAGGKRRSSAALHPITEVSGISMDCLTYINTTLNAMPGVALREYFVPVMRLKKQLLLRQRRTRECFPKVGTAAYTKMVTGAVSSLAKSISSAGADLALDSGATSFDVDPAALAELLMDKFSPVCMEAGSVLGYPREPPEASFLYVVLSGTVTAVHFQPQSLPAQSRRTGGGSSRKERRMYFTSAKDVVRLCGGGAVPEAALLLDDYNGTESGAVVEAASTSNVSTAIQRSLRHASRTVGQPTLQVTRTEQLRGPVVLGAAEAIGLAPCKYVSYIASAEPSGLAGKKGNMIENNKSDDVEMVQAFRIRTADVHSALIQLAVEQQAVRQAKTPFRYVPWCAAAAGEAVARGAARTIADLIVAARRRTLCNDYAATELLMRQSWLLQDAPSHTIRTLIAHMEPRTYMPGEVIACPHTPSGERQLCFLRRGRLSVCAVPKAIVVSATATGGGRRSQLNSPPPQGSATPRVAREGCECRFSANSSAGAGPTEIIESGASFGELSVLFQEPRSCVLRAATVCDTWCLPHRSFVSLMQRDDSLRDSLLRKAAVLRIEWMSEQRFTRALAQQLRAGSELLRPLPDIAIRLIQERLEPVVYAPGSLVVSTSTKCKEVIFIMQGSISTICEGVATYGPGDVLGEGCLVPHRWPLGLAARTMVEGWRIKTDQLIDALRRVDKLHHYSGLVTSQTLQLMKQIFGNPLPPIEVDVVGRQRMPTVGAAPGGTSYLAYGRSVSEVQLKVTCFLYRDYVRWEDINYSTIDGGMAQLNGVGSLDTLARELAIHRLDGGKTKSVAAALNQQQQPATQPKQQKPATESVTTESPAGKDINKGTAAIAEARKRAPAAGSGRNAVRASSSSRLSGGPALRAGSARGPRSRVASAGAFLVRNAFLSDEGRGNPSNASTPAAAAGAGAPSRSLHSAGAREKHPISLPPRLQHMTRLLEERNRAWAAERQHEATLAQQEANQRETAVRDQVALHASATSAQSPFSPRGKDKEALEDRIGGAPTPLAAPSIFSLAGIRPAPVHIFLQADKPKYELALKEAISIGYVMQLPDITHIQHSVSLIDPDVVLGPPGHRARRYLMSITPNDRYNKHNFLFAAAALEDGGSAESQKAAAEAAAEATVRSRARKLYMMMRAAVVARMDAEMDQVGSTPHRCMSREFSTDESMGTHPIGALMLMDELQAQSPKNGAEDGAGSPPSFLKKTQSPQRAPQLLNLPARLNSVAAPSPLGGSSEKSGPKASDEALQCMLQRDPARAVDLLRKHYSAPWGFAGTNGGGDGGANVSGLQSSGCHVAELRSTNGSGFFFSTPDASEDLHRRARRPLLLDRLSMAVAGSHVASLEALPCSLHSRDRVNVESHSTEFAAGVLGSVGTEDLATRGEVVLTNITAPTFPSLVSATARDRWRSGNNLTQGRASHASGANAVAAGTDAAVQRKREDSISAGTNAPATAATTALAVESEGNVLCDYFYSNIRRRYPPALFVEGYGPLVPLSEQWVEYPPAIRFAAAAGSALRGAREQASGGRGSADRASTLASGSRVSHLPSAIAVAAALRGNSTPLRAGDSSCGYNFMNPGGAFGDHSNSVAAPRMEPFVMPTLEDTNVVIRRIQRDVKGLNAVALEQRRERELARLRNGRIVRHRTAVAAALATPDEEERVVLEMWRGHFARIDRDTLRRASVPAALREEGGPDYMKRELRRLSNAPVPVEDPLLRYTSDMQMWQEHREQQQEHGGKGVESPLLITSSLTVPGGGAGGGNARDGPQRVVATIGASRLGFLPAPLQSPAAHMSAADSKAWARQREDFFAAYMEMLERPNKRAGEAPTLAIEAPTLRFTPAPLPAKLLLHSDSHKVGERASAADNADTPCEAAFGGQAAGPTGINSYYGGGASEQPPIVSSAMQAAGSVASIPFTPLEGAAVEDSAELHLRRPKPELPARYESTPIRSYSTEEQGTPSAVDHRVALTPPREIWNADDTQGFMEGSEEDYSSGESEGEEEEEEPSAVLGTPGLAGTIAGGPTAADAPPASVSAAVLSSKDEEGEVDKQARDDSPGNAQEDEGEWEGHGPEVEYDEGEQAEEASAVVGGEESDSPAWLDM</sequence>
<feature type="region of interest" description="Disordered" evidence="1">
    <location>
        <begin position="985"/>
        <end position="1005"/>
    </location>
</feature>